<reference evidence="1 2" key="1">
    <citation type="submission" date="2020-08" db="EMBL/GenBank/DDBJ databases">
        <title>Sequencing the genomes of 1000 actinobacteria strains.</title>
        <authorList>
            <person name="Klenk H.-P."/>
        </authorList>
    </citation>
    <scope>NUCLEOTIDE SEQUENCE [LARGE SCALE GENOMIC DNA]</scope>
    <source>
        <strain evidence="1 2">DSM 21948</strain>
    </source>
</reference>
<accession>A0ABR6D185</accession>
<organism evidence="1 2">
    <name type="scientific">Micrococcus yunnanensis</name>
    <dbReference type="NCBI Taxonomy" id="566027"/>
    <lineage>
        <taxon>Bacteria</taxon>
        <taxon>Bacillati</taxon>
        <taxon>Actinomycetota</taxon>
        <taxon>Actinomycetes</taxon>
        <taxon>Micrococcales</taxon>
        <taxon>Micrococcaceae</taxon>
        <taxon>Micrococcus</taxon>
    </lineage>
</organism>
<gene>
    <name evidence="1" type="ORF">HDA34_001570</name>
</gene>
<proteinExistence type="predicted"/>
<sequence>MPHDPSWAGGGDDSLLQRAAETARDLLPGKD</sequence>
<protein>
    <submittedName>
        <fullName evidence="1">Uncharacterized protein</fullName>
    </submittedName>
</protein>
<evidence type="ECO:0000313" key="1">
    <source>
        <dbReference type="EMBL" id="MBA9059863.1"/>
    </source>
</evidence>
<keyword evidence="2" id="KW-1185">Reference proteome</keyword>
<dbReference type="Proteomes" id="UP000572670">
    <property type="component" value="Unassembled WGS sequence"/>
</dbReference>
<comment type="caution">
    <text evidence="1">The sequence shown here is derived from an EMBL/GenBank/DDBJ whole genome shotgun (WGS) entry which is preliminary data.</text>
</comment>
<dbReference type="EMBL" id="JACJIK010000001">
    <property type="protein sequence ID" value="MBA9059863.1"/>
    <property type="molecule type" value="Genomic_DNA"/>
</dbReference>
<evidence type="ECO:0000313" key="2">
    <source>
        <dbReference type="Proteomes" id="UP000572670"/>
    </source>
</evidence>
<name>A0ABR6D185_9MICC</name>